<dbReference type="PROSITE" id="PS51318">
    <property type="entry name" value="TAT"/>
    <property type="match status" value="1"/>
</dbReference>
<name>A0A543ISE9_9ACTN</name>
<evidence type="ECO:0008006" key="3">
    <source>
        <dbReference type="Google" id="ProtNLM"/>
    </source>
</evidence>
<dbReference type="OrthoDB" id="2867208at2"/>
<accession>A0A543ISE9</accession>
<dbReference type="EMBL" id="VFPQ01000001">
    <property type="protein sequence ID" value="TQM73472.1"/>
    <property type="molecule type" value="Genomic_DNA"/>
</dbReference>
<protein>
    <recommendedName>
        <fullName evidence="3">DUF5602 domain-containing protein</fullName>
    </recommendedName>
</protein>
<dbReference type="RefSeq" id="WP_142257775.1">
    <property type="nucleotide sequence ID" value="NZ_BMPV01000004.1"/>
</dbReference>
<dbReference type="InterPro" id="IPR006311">
    <property type="entry name" value="TAT_signal"/>
</dbReference>
<gene>
    <name evidence="1" type="ORF">FHX40_0112</name>
</gene>
<comment type="caution">
    <text evidence="1">The sequence shown here is derived from an EMBL/GenBank/DDBJ whole genome shotgun (WGS) entry which is preliminary data.</text>
</comment>
<organism evidence="1 2">
    <name type="scientific">Thermopolyspora flexuosa</name>
    <dbReference type="NCBI Taxonomy" id="103836"/>
    <lineage>
        <taxon>Bacteria</taxon>
        <taxon>Bacillati</taxon>
        <taxon>Actinomycetota</taxon>
        <taxon>Actinomycetes</taxon>
        <taxon>Streptosporangiales</taxon>
        <taxon>Streptosporangiaceae</taxon>
        <taxon>Thermopolyspora</taxon>
    </lineage>
</organism>
<dbReference type="AlphaFoldDB" id="A0A543ISE9"/>
<sequence>MSHPPTSSRRRGPLRAAVLALVLLASVFVPLHPASAAALVTVCEVRPAAPWHERTVRVPKPVADHLVRDTLSYLGPCAAYGERARLGRGELVAYAQAEGPVPTAIGVIFRRGTLDGLPYHPPTAGLWCHDRDGDGTVDPHAECAGGYENALHLSPAFKRKVDTPFTYVLVNWNPHGHIPEGVWDTPHFDVHFYLNANAERLAIRPGPCPVLTHCDDYRLAKILPPARYIPPGYEDVDAVEPAMGNHLIDPSSPEFHGSPFTHTFLFGVYNGAITFYEPMVNLTYYEGLRDGTIAGRCFPIKQPAAWQRGGWYPTSYCLRYRANRGELVTSLENFVYRKAT</sequence>
<proteinExistence type="predicted"/>
<evidence type="ECO:0000313" key="2">
    <source>
        <dbReference type="Proteomes" id="UP000319213"/>
    </source>
</evidence>
<dbReference type="Proteomes" id="UP000319213">
    <property type="component" value="Unassembled WGS sequence"/>
</dbReference>
<evidence type="ECO:0000313" key="1">
    <source>
        <dbReference type="EMBL" id="TQM73472.1"/>
    </source>
</evidence>
<reference evidence="1 2" key="1">
    <citation type="submission" date="2019-06" db="EMBL/GenBank/DDBJ databases">
        <title>Sequencing the genomes of 1000 actinobacteria strains.</title>
        <authorList>
            <person name="Klenk H.-P."/>
        </authorList>
    </citation>
    <scope>NUCLEOTIDE SEQUENCE [LARGE SCALE GENOMIC DNA]</scope>
    <source>
        <strain evidence="1 2">DSM 43186</strain>
    </source>
</reference>
<keyword evidence="2" id="KW-1185">Reference proteome</keyword>